<gene>
    <name evidence="2" type="ORF">G3O08_15565</name>
</gene>
<evidence type="ECO:0000313" key="3">
    <source>
        <dbReference type="Proteomes" id="UP000486602"/>
    </source>
</evidence>
<dbReference type="InterPro" id="IPR014914">
    <property type="entry name" value="RES_dom"/>
</dbReference>
<sequence>MIVYRLSKKKHKNELSGKGAEMSGGRWNSVGNAVIYTAESRALCTTEIAVHTPLGIVPKDYFLISIEIPENIKIKQCELNSLPKNWRTFPHIQSTKKVGDEFLKQNDFLVLKVPSAIIQDEFNYLINPGHKDFMKIKIKSVEPFTFEKRLFGR</sequence>
<proteinExistence type="predicted"/>
<feature type="domain" description="RES" evidence="1">
    <location>
        <begin position="14"/>
        <end position="140"/>
    </location>
</feature>
<dbReference type="RefSeq" id="WP_163286312.1">
    <property type="nucleotide sequence ID" value="NZ_JAAGVY010000036.1"/>
</dbReference>
<name>A0A7K3WTP2_9FLAO</name>
<dbReference type="AlphaFoldDB" id="A0A7K3WTP2"/>
<dbReference type="Pfam" id="PF08808">
    <property type="entry name" value="RES"/>
    <property type="match status" value="1"/>
</dbReference>
<accession>A0A7K3WTP2</accession>
<organism evidence="2 3">
    <name type="scientific">Cryomorpha ignava</name>
    <dbReference type="NCBI Taxonomy" id="101383"/>
    <lineage>
        <taxon>Bacteria</taxon>
        <taxon>Pseudomonadati</taxon>
        <taxon>Bacteroidota</taxon>
        <taxon>Flavobacteriia</taxon>
        <taxon>Flavobacteriales</taxon>
        <taxon>Cryomorphaceae</taxon>
        <taxon>Cryomorpha</taxon>
    </lineage>
</organism>
<protein>
    <submittedName>
        <fullName evidence="2">RES family NAD+ phosphorylase</fullName>
    </submittedName>
</protein>
<comment type="caution">
    <text evidence="2">The sequence shown here is derived from an EMBL/GenBank/DDBJ whole genome shotgun (WGS) entry which is preliminary data.</text>
</comment>
<evidence type="ECO:0000259" key="1">
    <source>
        <dbReference type="SMART" id="SM00953"/>
    </source>
</evidence>
<reference evidence="2 3" key="1">
    <citation type="submission" date="2020-02" db="EMBL/GenBank/DDBJ databases">
        <title>Out from the shadows clarifying the taxonomy of the family Cryomorphaceae and related taxa by utilizing the GTDB taxonomic framework.</title>
        <authorList>
            <person name="Bowman J.P."/>
        </authorList>
    </citation>
    <scope>NUCLEOTIDE SEQUENCE [LARGE SCALE GENOMIC DNA]</scope>
    <source>
        <strain evidence="2 3">QSSC 1-22</strain>
    </source>
</reference>
<dbReference type="EMBL" id="JAAGVY010000036">
    <property type="protein sequence ID" value="NEN24918.1"/>
    <property type="molecule type" value="Genomic_DNA"/>
</dbReference>
<keyword evidence="3" id="KW-1185">Reference proteome</keyword>
<dbReference type="Proteomes" id="UP000486602">
    <property type="component" value="Unassembled WGS sequence"/>
</dbReference>
<dbReference type="SMART" id="SM00953">
    <property type="entry name" value="RES"/>
    <property type="match status" value="1"/>
</dbReference>
<evidence type="ECO:0000313" key="2">
    <source>
        <dbReference type="EMBL" id="NEN24918.1"/>
    </source>
</evidence>